<dbReference type="GO" id="GO:0003677">
    <property type="term" value="F:DNA binding"/>
    <property type="evidence" value="ECO:0007669"/>
    <property type="project" value="InterPro"/>
</dbReference>
<dbReference type="InterPro" id="IPR010982">
    <property type="entry name" value="Lambda_DNA-bd_dom_sf"/>
</dbReference>
<dbReference type="InterPro" id="IPR001387">
    <property type="entry name" value="Cro/C1-type_HTH"/>
</dbReference>
<evidence type="ECO:0000313" key="5">
    <source>
        <dbReference type="Proteomes" id="UP000220438"/>
    </source>
</evidence>
<dbReference type="EMBL" id="CP023819">
    <property type="protein sequence ID" value="ATL90954.1"/>
    <property type="molecule type" value="Genomic_DNA"/>
</dbReference>
<protein>
    <submittedName>
        <fullName evidence="3 4">Transcriptional regulator</fullName>
    </submittedName>
</protein>
<dbReference type="EMBL" id="QVEZ01000005">
    <property type="protein sequence ID" value="RGC05203.1"/>
    <property type="molecule type" value="Genomic_DNA"/>
</dbReference>
<evidence type="ECO:0000313" key="4">
    <source>
        <dbReference type="EMBL" id="RGC05203.1"/>
    </source>
</evidence>
<accession>A0A2A7BFP2</accession>
<reference evidence="4 7" key="3">
    <citation type="submission" date="2018-08" db="EMBL/GenBank/DDBJ databases">
        <title>A genome reference for cultivated species of the human gut microbiota.</title>
        <authorList>
            <person name="Zou Y."/>
            <person name="Xue W."/>
            <person name="Luo G."/>
        </authorList>
    </citation>
    <scope>NUCLEOTIDE SEQUENCE [LARGE SCALE GENOMIC DNA]</scope>
    <source>
        <strain evidence="4 7">AM42-11AC</strain>
    </source>
</reference>
<dbReference type="CDD" id="cd00093">
    <property type="entry name" value="HTH_XRE"/>
    <property type="match status" value="1"/>
</dbReference>
<sequence>MTVKDAVAKRFEQLCDQRRIRPNELATRAGVTPSTVYSMLDPSRQRVSIATIKKLCDGLDITLGQFFSCALFDELEQENQ</sequence>
<dbReference type="Proteomes" id="UP000261079">
    <property type="component" value="Unassembled WGS sequence"/>
</dbReference>
<dbReference type="Pfam" id="PF13443">
    <property type="entry name" value="HTH_26"/>
    <property type="match status" value="1"/>
</dbReference>
<dbReference type="Proteomes" id="UP000220438">
    <property type="component" value="Unassembled WGS sequence"/>
</dbReference>
<proteinExistence type="predicted"/>
<evidence type="ECO:0000313" key="6">
    <source>
        <dbReference type="Proteomes" id="UP000223709"/>
    </source>
</evidence>
<dbReference type="SMART" id="SM00530">
    <property type="entry name" value="HTH_XRE"/>
    <property type="match status" value="1"/>
</dbReference>
<dbReference type="AlphaFoldDB" id="A0A2A7BFP2"/>
<evidence type="ECO:0000259" key="1">
    <source>
        <dbReference type="PROSITE" id="PS50943"/>
    </source>
</evidence>
<gene>
    <name evidence="3" type="ORF">CHR61_04190</name>
    <name evidence="2" type="ORF">CRH10_11950</name>
    <name evidence="4" type="ORF">DW905_08800</name>
</gene>
<dbReference type="RefSeq" id="WP_097770376.1">
    <property type="nucleotide sequence ID" value="NZ_CP023819.1"/>
</dbReference>
<organism evidence="3 5">
    <name type="scientific">Faecalibacterium prausnitzii</name>
    <dbReference type="NCBI Taxonomy" id="853"/>
    <lineage>
        <taxon>Bacteria</taxon>
        <taxon>Bacillati</taxon>
        <taxon>Bacillota</taxon>
        <taxon>Clostridia</taxon>
        <taxon>Eubacteriales</taxon>
        <taxon>Oscillospiraceae</taxon>
        <taxon>Faecalibacterium</taxon>
    </lineage>
</organism>
<dbReference type="Proteomes" id="UP000223709">
    <property type="component" value="Chromosome"/>
</dbReference>
<evidence type="ECO:0000313" key="2">
    <source>
        <dbReference type="EMBL" id="ATL90954.1"/>
    </source>
</evidence>
<name>A0A2A7BFP2_9FIRM</name>
<evidence type="ECO:0000313" key="3">
    <source>
        <dbReference type="EMBL" id="PDX90128.1"/>
    </source>
</evidence>
<dbReference type="PROSITE" id="PS50943">
    <property type="entry name" value="HTH_CROC1"/>
    <property type="match status" value="1"/>
</dbReference>
<reference evidence="2 6" key="2">
    <citation type="submission" date="2017-10" db="EMBL/GenBank/DDBJ databases">
        <title>Complete Genome Sequence of Faecalibacterium prausnitzii isolated from the gut of healthy adult Indian.</title>
        <authorList>
            <person name="Bag S."/>
            <person name="Ghosh T.S."/>
            <person name="Das B."/>
        </authorList>
    </citation>
    <scope>NUCLEOTIDE SEQUENCE [LARGE SCALE GENOMIC DNA]</scope>
    <source>
        <strain evidence="2 6">Indica</strain>
    </source>
</reference>
<dbReference type="SUPFAM" id="SSF47413">
    <property type="entry name" value="lambda repressor-like DNA-binding domains"/>
    <property type="match status" value="1"/>
</dbReference>
<evidence type="ECO:0000313" key="7">
    <source>
        <dbReference type="Proteomes" id="UP000261079"/>
    </source>
</evidence>
<dbReference type="EMBL" id="NOUW01000014">
    <property type="protein sequence ID" value="PDX90128.1"/>
    <property type="molecule type" value="Genomic_DNA"/>
</dbReference>
<reference evidence="3 5" key="1">
    <citation type="journal article" date="2017" name="Front. Microbiol.">
        <title>New Insights into the Diversity of the Genus Faecalibacterium.</title>
        <authorList>
            <person name="Benevides L."/>
            <person name="Burman S."/>
            <person name="Martin R."/>
            <person name="Robert V."/>
            <person name="Thomas M."/>
            <person name="Miquel S."/>
            <person name="Chain F."/>
            <person name="Sokol H."/>
            <person name="Bermudez-Humaran L.G."/>
            <person name="Morrison M."/>
            <person name="Langella P."/>
            <person name="Azevedo V.A."/>
            <person name="Chatel J.M."/>
            <person name="Soares S."/>
        </authorList>
    </citation>
    <scope>NUCLEOTIDE SEQUENCE [LARGE SCALE GENOMIC DNA]</scope>
    <source>
        <strain evidence="3 5">AHMP21</strain>
    </source>
</reference>
<dbReference type="Gene3D" id="1.10.260.40">
    <property type="entry name" value="lambda repressor-like DNA-binding domains"/>
    <property type="match status" value="1"/>
</dbReference>
<feature type="domain" description="HTH cro/C1-type" evidence="1">
    <location>
        <begin position="24"/>
        <end position="66"/>
    </location>
</feature>